<organism evidence="3 4">
    <name type="scientific">Variovorax rhizosphaerae</name>
    <dbReference type="NCBI Taxonomy" id="1836200"/>
    <lineage>
        <taxon>Bacteria</taxon>
        <taxon>Pseudomonadati</taxon>
        <taxon>Pseudomonadota</taxon>
        <taxon>Betaproteobacteria</taxon>
        <taxon>Burkholderiales</taxon>
        <taxon>Comamonadaceae</taxon>
        <taxon>Variovorax</taxon>
    </lineage>
</organism>
<accession>A0ABU8WLN9</accession>
<dbReference type="Gene3D" id="3.40.190.150">
    <property type="entry name" value="Bordetella uptake gene, domain 1"/>
    <property type="match status" value="1"/>
</dbReference>
<proteinExistence type="inferred from homology"/>
<feature type="chain" id="PRO_5046985292" evidence="2">
    <location>
        <begin position="29"/>
        <end position="328"/>
    </location>
</feature>
<dbReference type="PANTHER" id="PTHR42928">
    <property type="entry name" value="TRICARBOXYLATE-BINDING PROTEIN"/>
    <property type="match status" value="1"/>
</dbReference>
<dbReference type="PIRSF" id="PIRSF017082">
    <property type="entry name" value="YflP"/>
    <property type="match status" value="1"/>
</dbReference>
<dbReference type="CDD" id="cd13578">
    <property type="entry name" value="PBP2_Bug27"/>
    <property type="match status" value="1"/>
</dbReference>
<evidence type="ECO:0000313" key="4">
    <source>
        <dbReference type="Proteomes" id="UP001385892"/>
    </source>
</evidence>
<dbReference type="SUPFAM" id="SSF53850">
    <property type="entry name" value="Periplasmic binding protein-like II"/>
    <property type="match status" value="1"/>
</dbReference>
<keyword evidence="2" id="KW-0732">Signal</keyword>
<protein>
    <submittedName>
        <fullName evidence="3">Tripartite tricarboxylate transporter substrate binding protein</fullName>
    </submittedName>
</protein>
<feature type="signal peptide" evidence="2">
    <location>
        <begin position="1"/>
        <end position="28"/>
    </location>
</feature>
<evidence type="ECO:0000256" key="2">
    <source>
        <dbReference type="SAM" id="SignalP"/>
    </source>
</evidence>
<sequence length="328" mass="34347">MTTFRRRALLQASAAAIPLALTHRFAFAQEKFPGKLITLIVPQPAGGDADVVCRSLQKKMQEVLGQPVIVDNRGGAGGNIGTALGAKAAPDGYTVTFVNQGTMALNPTLYPNPGYKVDSLAPVTWLTSIDLVIVANPSLPANNLKEFLELARKEPGKYTYGTAGNGSANHLAGEMLKSMAKVDITHVPYKGGGPAIIALLGGEVSTVVAFPLAALPHIKGGKLKALAVTGSKRSKALPDVPTVAESGVSGYEFASWMGLVVPKGTPDTVIQSIHNAAAAALKEKEVAERLSAGMTEPVGAGPKEFGDLIAREGQRWSKLIKQYGMKID</sequence>
<dbReference type="PANTHER" id="PTHR42928:SF5">
    <property type="entry name" value="BLR1237 PROTEIN"/>
    <property type="match status" value="1"/>
</dbReference>
<comment type="similarity">
    <text evidence="1">Belongs to the UPF0065 (bug) family.</text>
</comment>
<name>A0ABU8WLN9_9BURK</name>
<gene>
    <name evidence="3" type="ORF">WKW82_17435</name>
</gene>
<dbReference type="Gene3D" id="3.40.190.10">
    <property type="entry name" value="Periplasmic binding protein-like II"/>
    <property type="match status" value="1"/>
</dbReference>
<dbReference type="RefSeq" id="WP_340343572.1">
    <property type="nucleotide sequence ID" value="NZ_JBBKZT010000007.1"/>
</dbReference>
<dbReference type="Proteomes" id="UP001385892">
    <property type="component" value="Unassembled WGS sequence"/>
</dbReference>
<dbReference type="Pfam" id="PF03401">
    <property type="entry name" value="TctC"/>
    <property type="match status" value="1"/>
</dbReference>
<evidence type="ECO:0000313" key="3">
    <source>
        <dbReference type="EMBL" id="MEJ8848445.1"/>
    </source>
</evidence>
<keyword evidence="4" id="KW-1185">Reference proteome</keyword>
<reference evidence="3 4" key="1">
    <citation type="submission" date="2024-03" db="EMBL/GenBank/DDBJ databases">
        <title>Novel species of the genus Variovorax.</title>
        <authorList>
            <person name="Liu Q."/>
            <person name="Xin Y.-H."/>
        </authorList>
    </citation>
    <scope>NUCLEOTIDE SEQUENCE [LARGE SCALE GENOMIC DNA]</scope>
    <source>
        <strain evidence="3 4">KACC 18900</strain>
    </source>
</reference>
<dbReference type="InterPro" id="IPR042100">
    <property type="entry name" value="Bug_dom1"/>
</dbReference>
<comment type="caution">
    <text evidence="3">The sequence shown here is derived from an EMBL/GenBank/DDBJ whole genome shotgun (WGS) entry which is preliminary data.</text>
</comment>
<dbReference type="EMBL" id="JBBKZT010000007">
    <property type="protein sequence ID" value="MEJ8848445.1"/>
    <property type="molecule type" value="Genomic_DNA"/>
</dbReference>
<evidence type="ECO:0000256" key="1">
    <source>
        <dbReference type="ARBA" id="ARBA00006987"/>
    </source>
</evidence>
<dbReference type="InterPro" id="IPR005064">
    <property type="entry name" value="BUG"/>
</dbReference>